<feature type="compositionally biased region" description="Basic and acidic residues" evidence="1">
    <location>
        <begin position="98"/>
        <end position="113"/>
    </location>
</feature>
<dbReference type="InParanoid" id="Q8RH00"/>
<evidence type="ECO:0000313" key="5">
    <source>
        <dbReference type="Proteomes" id="UP000241660"/>
    </source>
</evidence>
<dbReference type="AlphaFoldDB" id="Q8RH00"/>
<proteinExistence type="predicted"/>
<dbReference type="EMBL" id="CP028101">
    <property type="protein sequence ID" value="AVQ15803.1"/>
    <property type="molecule type" value="Genomic_DNA"/>
</dbReference>
<dbReference type="PaxDb" id="190304-FN0121"/>
<reference evidence="4" key="3">
    <citation type="submission" date="2018-03" db="EMBL/GenBank/DDBJ databases">
        <title>Complete Fusobacterium genomes using hybrid Minion sequencing.</title>
        <authorList>
            <person name="Slade D.J."/>
            <person name="Lahmers K."/>
        </authorList>
    </citation>
    <scope>NUCLEOTIDE SEQUENCE</scope>
    <source>
        <strain evidence="4">ATCC 25586</strain>
    </source>
</reference>
<dbReference type="STRING" id="190304.FN0121"/>
<feature type="region of interest" description="Disordered" evidence="1">
    <location>
        <begin position="1"/>
        <end position="54"/>
    </location>
</feature>
<feature type="compositionally biased region" description="Polar residues" evidence="1">
    <location>
        <begin position="1"/>
        <end position="11"/>
    </location>
</feature>
<feature type="region of interest" description="Disordered" evidence="1">
    <location>
        <begin position="94"/>
        <end position="130"/>
    </location>
</feature>
<gene>
    <name evidence="3" type="ordered locus">FN0121</name>
    <name evidence="4" type="ORF">C7Y58_01625</name>
</gene>
<dbReference type="PATRIC" id="fig|190304.8.peg.707"/>
<evidence type="ECO:0000313" key="3">
    <source>
        <dbReference type="EMBL" id="AAL94330.1"/>
    </source>
</evidence>
<evidence type="ECO:0000256" key="1">
    <source>
        <dbReference type="SAM" id="MobiDB-lite"/>
    </source>
</evidence>
<dbReference type="InterPro" id="IPR008816">
    <property type="entry name" value="Gly_zipper_2TM_dom"/>
</dbReference>
<organism evidence="3">
    <name type="scientific">Fusobacterium nucleatum subsp. nucleatum (strain ATCC 25586 / DSM 15643 / BCRC 10681 / CIP 101130 / JCM 8532 / KCTC 2640 / LMG 13131 / VPI 4355)</name>
    <dbReference type="NCBI Taxonomy" id="190304"/>
    <lineage>
        <taxon>Bacteria</taxon>
        <taxon>Fusobacteriati</taxon>
        <taxon>Fusobacteriota</taxon>
        <taxon>Fusobacteriia</taxon>
        <taxon>Fusobacteriales</taxon>
        <taxon>Fusobacteriaceae</taxon>
        <taxon>Fusobacterium</taxon>
    </lineage>
</organism>
<dbReference type="EMBL" id="AE009951">
    <property type="protein sequence ID" value="AAL94330.1"/>
    <property type="molecule type" value="Genomic_DNA"/>
</dbReference>
<evidence type="ECO:0000259" key="2">
    <source>
        <dbReference type="Pfam" id="PF05433"/>
    </source>
</evidence>
<dbReference type="EnsemblBacteria" id="AAL94330">
    <property type="protein sequence ID" value="AAL94330"/>
    <property type="gene ID" value="FN0121"/>
</dbReference>
<feature type="compositionally biased region" description="Basic and acidic residues" evidence="1">
    <location>
        <begin position="12"/>
        <end position="38"/>
    </location>
</feature>
<dbReference type="KEGG" id="fnu:FN0121"/>
<protein>
    <submittedName>
        <fullName evidence="4">Glycine zipper 2TM domain-containing protein</fullName>
    </submittedName>
</protein>
<keyword evidence="5" id="KW-1185">Reference proteome</keyword>
<dbReference type="HOGENOM" id="CLU_159249_0_0_0"/>
<dbReference type="GO" id="GO:0019867">
    <property type="term" value="C:outer membrane"/>
    <property type="evidence" value="ECO:0007669"/>
    <property type="project" value="InterPro"/>
</dbReference>
<feature type="domain" description="Glycine zipper 2TM" evidence="2">
    <location>
        <begin position="60"/>
        <end position="101"/>
    </location>
</feature>
<reference evidence="5" key="2">
    <citation type="journal article" date="2018" name="MSphere">
        <title>Fusobacterium Genomics Using MinION and Illumina Sequencing Enables Genome Completion and Correction.</title>
        <authorList>
            <person name="Todd S.M."/>
            <person name="Settlage R.E."/>
            <person name="Lahmers K.K."/>
            <person name="Slade D.J."/>
        </authorList>
    </citation>
    <scope>NUCLEOTIDE SEQUENCE [LARGE SCALE GENOMIC DNA]</scope>
    <source>
        <strain evidence="5">ATCC 25586</strain>
    </source>
</reference>
<dbReference type="Proteomes" id="UP000241660">
    <property type="component" value="Chromosome"/>
</dbReference>
<name>Q8RH00_FUSNN</name>
<evidence type="ECO:0000313" key="4">
    <source>
        <dbReference type="EMBL" id="AVQ15803.1"/>
    </source>
</evidence>
<dbReference type="Pfam" id="PF05433">
    <property type="entry name" value="Rick_17kDa_Anti"/>
    <property type="match status" value="1"/>
</dbReference>
<reference evidence="3" key="1">
    <citation type="journal article" date="2002" name="J. Bacteriol.">
        <title>Genome sequence and analysis of the oral bacterium Fusobacterium nucleatum strain ATCC 25586.</title>
        <authorList>
            <person name="Kapatral V."/>
            <person name="Anderson I."/>
            <person name="Ivanova N."/>
            <person name="Reznik G."/>
            <person name="Los T."/>
            <person name="Lykidis A."/>
            <person name="Bhattacharyya A."/>
            <person name="Bartman A."/>
            <person name="Gardner W."/>
            <person name="Grechkin G."/>
            <person name="Zhu L."/>
            <person name="Vasieva O."/>
            <person name="Chu L."/>
            <person name="Kogan Y."/>
            <person name="Chaga O."/>
            <person name="Goltsman E."/>
            <person name="Bernal A."/>
            <person name="Larsen N."/>
            <person name="D'Souza M."/>
            <person name="Walunas T."/>
            <person name="Pusch G."/>
            <person name="Haselkorn R."/>
            <person name="Fonstein M."/>
            <person name="Kyrpides N."/>
            <person name="Overbeek R."/>
        </authorList>
    </citation>
    <scope>NUCLEOTIDE SEQUENCE [LARGE SCALE GENOMIC DNA]</scope>
    <source>
        <strain evidence="3">ATCC 25586</strain>
    </source>
</reference>
<dbReference type="BioCyc" id="FNUC190304:G1FZS-731-MONOMER"/>
<accession>Q8RH00</accession>
<dbReference type="eggNOG" id="ENOG5033E98">
    <property type="taxonomic scope" value="Bacteria"/>
</dbReference>
<sequence length="130" mass="13671">MLSLGFTSTTYARERNGSSGRDRDRDYGSRGYRSRRDNSGGWGGPKLNYDGKTSGLGRELGGIVGGAAGGTIGGKFGGSKGGLAGGYIGGKIGSRAGDSWERRTNRSAHDKWNNKGSKGNGSWRFSDEID</sequence>